<feature type="region of interest" description="Disordered" evidence="1">
    <location>
        <begin position="169"/>
        <end position="226"/>
    </location>
</feature>
<evidence type="ECO:0008006" key="4">
    <source>
        <dbReference type="Google" id="ProtNLM"/>
    </source>
</evidence>
<reference evidence="2 3" key="1">
    <citation type="submission" date="2014-06" db="EMBL/GenBank/DDBJ databases">
        <authorList>
            <person name="Swart Estienne"/>
        </authorList>
    </citation>
    <scope>NUCLEOTIDE SEQUENCE [LARGE SCALE GENOMIC DNA]</scope>
    <source>
        <strain evidence="2 3">130c</strain>
    </source>
</reference>
<dbReference type="InParanoid" id="A0A078ACI2"/>
<gene>
    <name evidence="2" type="primary">Contig11611.g12433</name>
    <name evidence="2" type="ORF">STYLEM_8288</name>
</gene>
<organism evidence="2 3">
    <name type="scientific">Stylonychia lemnae</name>
    <name type="common">Ciliate</name>
    <dbReference type="NCBI Taxonomy" id="5949"/>
    <lineage>
        <taxon>Eukaryota</taxon>
        <taxon>Sar</taxon>
        <taxon>Alveolata</taxon>
        <taxon>Ciliophora</taxon>
        <taxon>Intramacronucleata</taxon>
        <taxon>Spirotrichea</taxon>
        <taxon>Stichotrichia</taxon>
        <taxon>Sporadotrichida</taxon>
        <taxon>Oxytrichidae</taxon>
        <taxon>Stylonychinae</taxon>
        <taxon>Stylonychia</taxon>
    </lineage>
</organism>
<protein>
    <recommendedName>
        <fullName evidence="4">Nuclear nucleic acid-binding protein C1D</fullName>
    </recommendedName>
</protein>
<evidence type="ECO:0000313" key="3">
    <source>
        <dbReference type="Proteomes" id="UP000039865"/>
    </source>
</evidence>
<dbReference type="AlphaFoldDB" id="A0A078ACI2"/>
<feature type="compositionally biased region" description="Basic and acidic residues" evidence="1">
    <location>
        <begin position="214"/>
        <end position="225"/>
    </location>
</feature>
<feature type="region of interest" description="Disordered" evidence="1">
    <location>
        <begin position="96"/>
        <end position="127"/>
    </location>
</feature>
<feature type="compositionally biased region" description="Basic and acidic residues" evidence="1">
    <location>
        <begin position="106"/>
        <end position="115"/>
    </location>
</feature>
<feature type="compositionally biased region" description="Polar residues" evidence="1">
    <location>
        <begin position="116"/>
        <end position="126"/>
    </location>
</feature>
<dbReference type="Proteomes" id="UP000039865">
    <property type="component" value="Unassembled WGS sequence"/>
</dbReference>
<evidence type="ECO:0000313" key="2">
    <source>
        <dbReference type="EMBL" id="CDW79302.1"/>
    </source>
</evidence>
<name>A0A078ACI2_STYLE</name>
<feature type="compositionally biased region" description="Acidic residues" evidence="1">
    <location>
        <begin position="171"/>
        <end position="183"/>
    </location>
</feature>
<dbReference type="OrthoDB" id="1421013at2759"/>
<evidence type="ECO:0000256" key="1">
    <source>
        <dbReference type="SAM" id="MobiDB-lite"/>
    </source>
</evidence>
<dbReference type="EMBL" id="CCKQ01007875">
    <property type="protein sequence ID" value="CDW79302.1"/>
    <property type="molecule type" value="Genomic_DNA"/>
</dbReference>
<dbReference type="InterPro" id="IPR007146">
    <property type="entry name" value="Sas10/Utp3/C1D"/>
</dbReference>
<sequence length="261" mass="29947">MSSTKLEKTLSQMDQCLLELTSKISEFQTKNPNFELAASGSANSRVDNTKINLAFAFGLNSLYYSLLRIQSTKSNAKSHPVHQQIQAVRDHYLKLDSVQNPRKKRQDKEKNKQEDYQYQQRNQSGLEINKEAANRIIQRTVNENKRIINKQELEELEAKRKRFKVSSTDFIESEDSENDESEEEQKNASLIQSKSAQKKQDQSNDSNSSDSEEDSKSKVKDKDLKSTLAQKKIVKSQNVMHGATVVPVPAFIKHRKLLEKK</sequence>
<accession>A0A078ACI2</accession>
<proteinExistence type="predicted"/>
<dbReference type="Pfam" id="PF04000">
    <property type="entry name" value="Sas10_Utp3"/>
    <property type="match status" value="1"/>
</dbReference>
<keyword evidence="3" id="KW-1185">Reference proteome</keyword>